<dbReference type="Proteomes" id="UP001159042">
    <property type="component" value="Unassembled WGS sequence"/>
</dbReference>
<evidence type="ECO:0000313" key="1">
    <source>
        <dbReference type="EMBL" id="KAJ8914734.1"/>
    </source>
</evidence>
<protein>
    <submittedName>
        <fullName evidence="1">Uncharacterized protein</fullName>
    </submittedName>
</protein>
<evidence type="ECO:0000313" key="2">
    <source>
        <dbReference type="Proteomes" id="UP001159042"/>
    </source>
</evidence>
<dbReference type="AlphaFoldDB" id="A0AAV8VKM2"/>
<keyword evidence="2" id="KW-1185">Reference proteome</keyword>
<proteinExistence type="predicted"/>
<accession>A0AAV8VKM2</accession>
<comment type="caution">
    <text evidence="1">The sequence shown here is derived from an EMBL/GenBank/DDBJ whole genome shotgun (WGS) entry which is preliminary data.</text>
</comment>
<gene>
    <name evidence="1" type="ORF">NQ315_017445</name>
</gene>
<reference evidence="1 2" key="1">
    <citation type="journal article" date="2023" name="Insect Mol. Biol.">
        <title>Genome sequencing provides insights into the evolution of gene families encoding plant cell wall-degrading enzymes in longhorned beetles.</title>
        <authorList>
            <person name="Shin N.R."/>
            <person name="Okamura Y."/>
            <person name="Kirsch R."/>
            <person name="Pauchet Y."/>
        </authorList>
    </citation>
    <scope>NUCLEOTIDE SEQUENCE [LARGE SCALE GENOMIC DNA]</scope>
    <source>
        <strain evidence="1">EAD_L_NR</strain>
    </source>
</reference>
<dbReference type="EMBL" id="JANEYG010000065">
    <property type="protein sequence ID" value="KAJ8914734.1"/>
    <property type="molecule type" value="Genomic_DNA"/>
</dbReference>
<sequence>MPNTNYHCIFTLIQSLLQNCDSLVENFKDDTQPNLNKFLTRAILGKLNDIPQMLLGSRLELDTWEQIKTVLTNAFGNDEGLEQLIAKVCSTFVKQLEARIDKKFNSISTKLEDLGNSFKTLNESVIANKRVIDELAVTIDYLEQSAKNNTLRFCGIEESKDVKDMDLVLSCMQSKLGINCSPSEVDYVFRAGKFVNGGRPRPMIVRFLANIKKAEVYSSKKLLKDSGITVFEDLSKRRYQLLQQAKKKFGKSAAWSAGGKIYVLANNKKCQINSATDL</sequence>
<organism evidence="1 2">
    <name type="scientific">Exocentrus adspersus</name>
    <dbReference type="NCBI Taxonomy" id="1586481"/>
    <lineage>
        <taxon>Eukaryota</taxon>
        <taxon>Metazoa</taxon>
        <taxon>Ecdysozoa</taxon>
        <taxon>Arthropoda</taxon>
        <taxon>Hexapoda</taxon>
        <taxon>Insecta</taxon>
        <taxon>Pterygota</taxon>
        <taxon>Neoptera</taxon>
        <taxon>Endopterygota</taxon>
        <taxon>Coleoptera</taxon>
        <taxon>Polyphaga</taxon>
        <taxon>Cucujiformia</taxon>
        <taxon>Chrysomeloidea</taxon>
        <taxon>Cerambycidae</taxon>
        <taxon>Lamiinae</taxon>
        <taxon>Acanthocinini</taxon>
        <taxon>Exocentrus</taxon>
    </lineage>
</organism>
<name>A0AAV8VKM2_9CUCU</name>